<dbReference type="HOGENOM" id="CLU_2018043_0_0_1"/>
<evidence type="ECO:0000313" key="1">
    <source>
        <dbReference type="EnsemblMetazoa" id="RPRC004033-PA"/>
    </source>
</evidence>
<dbReference type="InterPro" id="IPR000477">
    <property type="entry name" value="RT_dom"/>
</dbReference>
<proteinExistence type="predicted"/>
<dbReference type="EMBL" id="ACPB03018535">
    <property type="status" value="NOT_ANNOTATED_CDS"/>
    <property type="molecule type" value="Genomic_DNA"/>
</dbReference>
<dbReference type="VEuPathDB" id="VectorBase:RPRC004033"/>
<keyword evidence="2" id="KW-1185">Reference proteome</keyword>
<dbReference type="InParanoid" id="T1HJ10"/>
<dbReference type="AlphaFoldDB" id="T1HJ10"/>
<protein>
    <submittedName>
        <fullName evidence="1">Uncharacterized protein</fullName>
    </submittedName>
</protein>
<dbReference type="PROSITE" id="PS50878">
    <property type="entry name" value="RT_POL"/>
    <property type="match status" value="1"/>
</dbReference>
<accession>T1HJ10</accession>
<dbReference type="EnsemblMetazoa" id="RPRC004033-RA">
    <property type="protein sequence ID" value="RPRC004033-PA"/>
    <property type="gene ID" value="RPRC004033"/>
</dbReference>
<reference evidence="1" key="1">
    <citation type="submission" date="2015-05" db="UniProtKB">
        <authorList>
            <consortium name="EnsemblMetazoa"/>
        </authorList>
    </citation>
    <scope>IDENTIFICATION</scope>
</reference>
<evidence type="ECO:0000313" key="2">
    <source>
        <dbReference type="Proteomes" id="UP000015103"/>
    </source>
</evidence>
<organism evidence="1 2">
    <name type="scientific">Rhodnius prolixus</name>
    <name type="common">Triatomid bug</name>
    <dbReference type="NCBI Taxonomy" id="13249"/>
    <lineage>
        <taxon>Eukaryota</taxon>
        <taxon>Metazoa</taxon>
        <taxon>Ecdysozoa</taxon>
        <taxon>Arthropoda</taxon>
        <taxon>Hexapoda</taxon>
        <taxon>Insecta</taxon>
        <taxon>Pterygota</taxon>
        <taxon>Neoptera</taxon>
        <taxon>Paraneoptera</taxon>
        <taxon>Hemiptera</taxon>
        <taxon>Heteroptera</taxon>
        <taxon>Panheteroptera</taxon>
        <taxon>Cimicomorpha</taxon>
        <taxon>Reduviidae</taxon>
        <taxon>Triatominae</taxon>
        <taxon>Rhodnius</taxon>
    </lineage>
</organism>
<dbReference type="Proteomes" id="UP000015103">
    <property type="component" value="Unassembled WGS sequence"/>
</dbReference>
<sequence length="123" mass="14478">MAVKVGEETLYTLQFADDQVLIAEEEEDLTYMLRKMLAAYSEWGLEVNVPNAIHGVPHDNVSMEGLWPRERLQDFLFYIEEDEGMHRGEYKKYIHIYVYKRKTAAAQDVMREIRVHVGHCTKK</sequence>
<name>T1HJ10_RHOPR</name>